<name>A0A5B7GL19_PORTR</name>
<keyword evidence="2" id="KW-0472">Membrane</keyword>
<gene>
    <name evidence="3" type="ORF">E2C01_053696</name>
</gene>
<feature type="compositionally biased region" description="Low complexity" evidence="1">
    <location>
        <begin position="90"/>
        <end position="104"/>
    </location>
</feature>
<keyword evidence="4" id="KW-1185">Reference proteome</keyword>
<feature type="region of interest" description="Disordered" evidence="1">
    <location>
        <begin position="90"/>
        <end position="114"/>
    </location>
</feature>
<dbReference type="EMBL" id="VSRR010016775">
    <property type="protein sequence ID" value="MPC59672.1"/>
    <property type="molecule type" value="Genomic_DNA"/>
</dbReference>
<keyword evidence="2" id="KW-0812">Transmembrane</keyword>
<evidence type="ECO:0000313" key="4">
    <source>
        <dbReference type="Proteomes" id="UP000324222"/>
    </source>
</evidence>
<comment type="caution">
    <text evidence="3">The sequence shown here is derived from an EMBL/GenBank/DDBJ whole genome shotgun (WGS) entry which is preliminary data.</text>
</comment>
<sequence>MVHSSTSTSSLLRFLTSTCSSFYSFSTSIIFLLLELFHLLFFNLLFFLLLLLLLLSPVLDFNLLLFLLHLHILPSTLPLSTLFLPHPPSFYSSSTSPSNTNASTCQPCTDTRQE</sequence>
<evidence type="ECO:0000256" key="1">
    <source>
        <dbReference type="SAM" id="MobiDB-lite"/>
    </source>
</evidence>
<keyword evidence="2" id="KW-1133">Transmembrane helix</keyword>
<protein>
    <submittedName>
        <fullName evidence="3">Uncharacterized protein</fullName>
    </submittedName>
</protein>
<dbReference type="AlphaFoldDB" id="A0A5B7GL19"/>
<proteinExistence type="predicted"/>
<feature type="compositionally biased region" description="Polar residues" evidence="1">
    <location>
        <begin position="105"/>
        <end position="114"/>
    </location>
</feature>
<evidence type="ECO:0000256" key="2">
    <source>
        <dbReference type="SAM" id="Phobius"/>
    </source>
</evidence>
<reference evidence="3 4" key="1">
    <citation type="submission" date="2019-05" db="EMBL/GenBank/DDBJ databases">
        <title>Another draft genome of Portunus trituberculatus and its Hox gene families provides insights of decapod evolution.</title>
        <authorList>
            <person name="Jeong J.-H."/>
            <person name="Song I."/>
            <person name="Kim S."/>
            <person name="Choi T."/>
            <person name="Kim D."/>
            <person name="Ryu S."/>
            <person name="Kim W."/>
        </authorList>
    </citation>
    <scope>NUCLEOTIDE SEQUENCE [LARGE SCALE GENOMIC DNA]</scope>
    <source>
        <tissue evidence="3">Muscle</tissue>
    </source>
</reference>
<dbReference type="Proteomes" id="UP000324222">
    <property type="component" value="Unassembled WGS sequence"/>
</dbReference>
<feature type="transmembrane region" description="Helical" evidence="2">
    <location>
        <begin position="39"/>
        <end position="56"/>
    </location>
</feature>
<evidence type="ECO:0000313" key="3">
    <source>
        <dbReference type="EMBL" id="MPC59672.1"/>
    </source>
</evidence>
<organism evidence="3 4">
    <name type="scientific">Portunus trituberculatus</name>
    <name type="common">Swimming crab</name>
    <name type="synonym">Neptunus trituberculatus</name>
    <dbReference type="NCBI Taxonomy" id="210409"/>
    <lineage>
        <taxon>Eukaryota</taxon>
        <taxon>Metazoa</taxon>
        <taxon>Ecdysozoa</taxon>
        <taxon>Arthropoda</taxon>
        <taxon>Crustacea</taxon>
        <taxon>Multicrustacea</taxon>
        <taxon>Malacostraca</taxon>
        <taxon>Eumalacostraca</taxon>
        <taxon>Eucarida</taxon>
        <taxon>Decapoda</taxon>
        <taxon>Pleocyemata</taxon>
        <taxon>Brachyura</taxon>
        <taxon>Eubrachyura</taxon>
        <taxon>Portunoidea</taxon>
        <taxon>Portunidae</taxon>
        <taxon>Portuninae</taxon>
        <taxon>Portunus</taxon>
    </lineage>
</organism>
<accession>A0A5B7GL19</accession>
<feature type="transmembrane region" description="Helical" evidence="2">
    <location>
        <begin position="12"/>
        <end position="33"/>
    </location>
</feature>